<dbReference type="InterPro" id="IPR001611">
    <property type="entry name" value="Leu-rich_rpt"/>
</dbReference>
<dbReference type="EMBL" id="BPLR01017001">
    <property type="protein sequence ID" value="GIY87975.1"/>
    <property type="molecule type" value="Genomic_DNA"/>
</dbReference>
<dbReference type="PANTHER" id="PTHR24369">
    <property type="entry name" value="ANTIGEN BSP, PUTATIVE-RELATED"/>
    <property type="match status" value="1"/>
</dbReference>
<dbReference type="Gene3D" id="3.80.10.10">
    <property type="entry name" value="Ribonuclease Inhibitor"/>
    <property type="match status" value="2"/>
</dbReference>
<dbReference type="InterPro" id="IPR003591">
    <property type="entry name" value="Leu-rich_rpt_typical-subtyp"/>
</dbReference>
<gene>
    <name evidence="3" type="ORF">CEXT_660421</name>
</gene>
<reference evidence="3 4" key="1">
    <citation type="submission" date="2021-06" db="EMBL/GenBank/DDBJ databases">
        <title>Caerostris extrusa draft genome.</title>
        <authorList>
            <person name="Kono N."/>
            <person name="Arakawa K."/>
        </authorList>
    </citation>
    <scope>NUCLEOTIDE SEQUENCE [LARGE SCALE GENOMIC DNA]</scope>
</reference>
<sequence length="322" mass="37155">MVAKVICQNVSDFEAFDHILSNVSVFQEIPDFRAIRSSLWYLRLDNSRLTQLRGDNLKNLTSLYKLSFFNNSISHVAEDVFQGTENVEHFDMSHNLLTFLPPSLFRSWKLKEVHLSYNQLLHVDHLFFWNKPLVSTPGEFYNMNSLTELHLEGNRIATLGSEIHALTQLRILSISNNQIRTIYTNQLSPKLTHLFLAANPFHCDSQMLAFLQFLNSTEELMTDEDLCTLSHNEEQNSTVLEIFLPRANKKIPLVIEAEIEGLNLSNNKIQSLEEARLPNRTRFLFLDHNLIRKLPVFPPRVPGVIDEGYAVQQSLGLRLQRP</sequence>
<protein>
    <submittedName>
        <fullName evidence="3">Uncharacterized protein</fullName>
    </submittedName>
</protein>
<keyword evidence="2" id="KW-0677">Repeat</keyword>
<accession>A0AAV4X1V8</accession>
<dbReference type="GO" id="GO:0005886">
    <property type="term" value="C:plasma membrane"/>
    <property type="evidence" value="ECO:0007669"/>
    <property type="project" value="TreeGrafter"/>
</dbReference>
<dbReference type="InterPro" id="IPR032675">
    <property type="entry name" value="LRR_dom_sf"/>
</dbReference>
<evidence type="ECO:0000313" key="4">
    <source>
        <dbReference type="Proteomes" id="UP001054945"/>
    </source>
</evidence>
<dbReference type="PANTHER" id="PTHR24369:SF211">
    <property type="entry name" value="LEUCINE-RICH REPEAT-CONTAINING PROTEIN 15-LIKE"/>
    <property type="match status" value="1"/>
</dbReference>
<keyword evidence="1" id="KW-0433">Leucine-rich repeat</keyword>
<dbReference type="Proteomes" id="UP001054945">
    <property type="component" value="Unassembled WGS sequence"/>
</dbReference>
<name>A0AAV4X1V8_CAEEX</name>
<organism evidence="3 4">
    <name type="scientific">Caerostris extrusa</name>
    <name type="common">Bark spider</name>
    <name type="synonym">Caerostris bankana</name>
    <dbReference type="NCBI Taxonomy" id="172846"/>
    <lineage>
        <taxon>Eukaryota</taxon>
        <taxon>Metazoa</taxon>
        <taxon>Ecdysozoa</taxon>
        <taxon>Arthropoda</taxon>
        <taxon>Chelicerata</taxon>
        <taxon>Arachnida</taxon>
        <taxon>Araneae</taxon>
        <taxon>Araneomorphae</taxon>
        <taxon>Entelegynae</taxon>
        <taxon>Araneoidea</taxon>
        <taxon>Araneidae</taxon>
        <taxon>Caerostris</taxon>
    </lineage>
</organism>
<proteinExistence type="predicted"/>
<keyword evidence="4" id="KW-1185">Reference proteome</keyword>
<evidence type="ECO:0000256" key="2">
    <source>
        <dbReference type="ARBA" id="ARBA00022737"/>
    </source>
</evidence>
<comment type="caution">
    <text evidence="3">The sequence shown here is derived from an EMBL/GenBank/DDBJ whole genome shotgun (WGS) entry which is preliminary data.</text>
</comment>
<evidence type="ECO:0000313" key="3">
    <source>
        <dbReference type="EMBL" id="GIY87975.1"/>
    </source>
</evidence>
<dbReference type="InterPro" id="IPR050541">
    <property type="entry name" value="LRR_TM_domain-containing"/>
</dbReference>
<dbReference type="SUPFAM" id="SSF52058">
    <property type="entry name" value="L domain-like"/>
    <property type="match status" value="1"/>
</dbReference>
<dbReference type="AlphaFoldDB" id="A0AAV4X1V8"/>
<evidence type="ECO:0000256" key="1">
    <source>
        <dbReference type="ARBA" id="ARBA00022614"/>
    </source>
</evidence>
<dbReference type="SMART" id="SM00369">
    <property type="entry name" value="LRR_TYP"/>
    <property type="match status" value="5"/>
</dbReference>
<dbReference type="Pfam" id="PF13855">
    <property type="entry name" value="LRR_8"/>
    <property type="match status" value="2"/>
</dbReference>